<protein>
    <submittedName>
        <fullName evidence="2">Class I SAM-dependent methyltransferase</fullName>
    </submittedName>
</protein>
<comment type="caution">
    <text evidence="2">The sequence shown here is derived from an EMBL/GenBank/DDBJ whole genome shotgun (WGS) entry which is preliminary data.</text>
</comment>
<evidence type="ECO:0000259" key="1">
    <source>
        <dbReference type="Pfam" id="PF08241"/>
    </source>
</evidence>
<name>A0ABT0RCR4_9SPHN</name>
<keyword evidence="2" id="KW-0808">Transferase</keyword>
<dbReference type="Pfam" id="PF08241">
    <property type="entry name" value="Methyltransf_11"/>
    <property type="match status" value="1"/>
</dbReference>
<reference evidence="2" key="1">
    <citation type="submission" date="2022-05" db="EMBL/GenBank/DDBJ databases">
        <authorList>
            <person name="Jo J.-H."/>
            <person name="Im W.-T."/>
        </authorList>
    </citation>
    <scope>NUCLEOTIDE SEQUENCE</scope>
    <source>
        <strain evidence="2">RG327</strain>
    </source>
</reference>
<dbReference type="SUPFAM" id="SSF53335">
    <property type="entry name" value="S-adenosyl-L-methionine-dependent methyltransferases"/>
    <property type="match status" value="1"/>
</dbReference>
<keyword evidence="3" id="KW-1185">Reference proteome</keyword>
<sequence length="232" mass="26468">MELLRRLRSDRRDRHLRTEVKYWRRWAVTEGLQWRDDFKMRFDPDAPLQEHVARVADRIPREIVEILDVGAGPATVLGKTHPSKTLVITPTDPLACEYNRILDQTGHKPPVRTIYAEAESLRSELGSRQFDIVHAQNSLDHSRDAVAGVEEMLALAKPSGFVVLLHEENEGQNELYYALHKWDFRCENGHFIISGPGPGGPRHDISEMVSDRATVECSMHHGEVLVVMHKAK</sequence>
<dbReference type="CDD" id="cd02440">
    <property type="entry name" value="AdoMet_MTases"/>
    <property type="match status" value="1"/>
</dbReference>
<dbReference type="GO" id="GO:0032259">
    <property type="term" value="P:methylation"/>
    <property type="evidence" value="ECO:0007669"/>
    <property type="project" value="UniProtKB-KW"/>
</dbReference>
<dbReference type="GO" id="GO:0008168">
    <property type="term" value="F:methyltransferase activity"/>
    <property type="evidence" value="ECO:0007669"/>
    <property type="project" value="UniProtKB-KW"/>
</dbReference>
<proteinExistence type="predicted"/>
<accession>A0ABT0RCR4</accession>
<dbReference type="InterPro" id="IPR013216">
    <property type="entry name" value="Methyltransf_11"/>
</dbReference>
<dbReference type="Proteomes" id="UP001165343">
    <property type="component" value="Unassembled WGS sequence"/>
</dbReference>
<dbReference type="RefSeq" id="WP_249867007.1">
    <property type="nucleotide sequence ID" value="NZ_JAMGBC010000001.1"/>
</dbReference>
<gene>
    <name evidence="2" type="ORF">LZ519_01675</name>
</gene>
<evidence type="ECO:0000313" key="2">
    <source>
        <dbReference type="EMBL" id="MCL6678031.1"/>
    </source>
</evidence>
<dbReference type="Gene3D" id="3.40.50.150">
    <property type="entry name" value="Vaccinia Virus protein VP39"/>
    <property type="match status" value="1"/>
</dbReference>
<feature type="domain" description="Methyltransferase type 11" evidence="1">
    <location>
        <begin position="67"/>
        <end position="163"/>
    </location>
</feature>
<organism evidence="2 3">
    <name type="scientific">Sphingomonas anseongensis</name>
    <dbReference type="NCBI Taxonomy" id="2908207"/>
    <lineage>
        <taxon>Bacteria</taxon>
        <taxon>Pseudomonadati</taxon>
        <taxon>Pseudomonadota</taxon>
        <taxon>Alphaproteobacteria</taxon>
        <taxon>Sphingomonadales</taxon>
        <taxon>Sphingomonadaceae</taxon>
        <taxon>Sphingomonas</taxon>
    </lineage>
</organism>
<dbReference type="InterPro" id="IPR029063">
    <property type="entry name" value="SAM-dependent_MTases_sf"/>
</dbReference>
<keyword evidence="2" id="KW-0489">Methyltransferase</keyword>
<evidence type="ECO:0000313" key="3">
    <source>
        <dbReference type="Proteomes" id="UP001165343"/>
    </source>
</evidence>
<dbReference type="EMBL" id="JAMGBC010000001">
    <property type="protein sequence ID" value="MCL6678031.1"/>
    <property type="molecule type" value="Genomic_DNA"/>
</dbReference>